<accession>A0ACC0N9K6</accession>
<reference evidence="1" key="1">
    <citation type="submission" date="2022-02" db="EMBL/GenBank/DDBJ databases">
        <title>Plant Genome Project.</title>
        <authorList>
            <person name="Zhang R.-G."/>
        </authorList>
    </citation>
    <scope>NUCLEOTIDE SEQUENCE</scope>
    <source>
        <strain evidence="1">AT1</strain>
    </source>
</reference>
<protein>
    <submittedName>
        <fullName evidence="1">Uncharacterized protein</fullName>
    </submittedName>
</protein>
<sequence>MAHVIRPLMHCPRWHRHSCSLSTLHDLLRSNSLLAAADTAARLVSSSRRYLHFRSPALKRPNAAVPSDLRDRSREESDSDAKKSRNEKKREAQRAVRWGMDLASFSTPKIKRILRVASLEPEVFEAIMLVKKLGRDVREGKRRQFNLIAFRILLGRLLREAEPELMDGLIQATKDGDQRKFQALSGPETLAEEDDEVIEDTVDEDEDEGAHSYIDRANRWFEGLINKDVDITKEIYSVQDVDFDRQELRRLVREVHNVQEKLVSSEKNDGGVDAALIGAKKSLTGFLRTLSKQLPRVSSGTFTLLNNCDYPVWPGILSNAGISQLSTTGFVLQTGQSKSINTPSNWGGRMWGRTHCAQNQSTGEFSCVTGDCGTGKIECAGNNALPPATLFEITLDGYGGLSFYDVSLVDGYNLPMLVVPQGGTGDNCSTTGCAADLNGLCPSELSVTDSQGDGVVACKSACEKFGSSEYCCSGAYATPNTCKPSSYSELFKRACPLAYSYAYDDKTSTFTCAGADYLITFCPSPSTSQKSSSGSQTPVTPDSPATATPSSVDSTMVYEGALDSSSASSLSSSPSTFLHVFRSHPVAGAVAIVSALWRLMMMMTHHL</sequence>
<name>A0ACC0N9K6_RHOML</name>
<dbReference type="Proteomes" id="UP001062846">
    <property type="component" value="Chromosome 6"/>
</dbReference>
<evidence type="ECO:0000313" key="1">
    <source>
        <dbReference type="EMBL" id="KAI8549489.1"/>
    </source>
</evidence>
<keyword evidence="2" id="KW-1185">Reference proteome</keyword>
<evidence type="ECO:0000313" key="2">
    <source>
        <dbReference type="Proteomes" id="UP001062846"/>
    </source>
</evidence>
<proteinExistence type="predicted"/>
<comment type="caution">
    <text evidence="1">The sequence shown here is derived from an EMBL/GenBank/DDBJ whole genome shotgun (WGS) entry which is preliminary data.</text>
</comment>
<organism evidence="1 2">
    <name type="scientific">Rhododendron molle</name>
    <name type="common">Chinese azalea</name>
    <name type="synonym">Azalea mollis</name>
    <dbReference type="NCBI Taxonomy" id="49168"/>
    <lineage>
        <taxon>Eukaryota</taxon>
        <taxon>Viridiplantae</taxon>
        <taxon>Streptophyta</taxon>
        <taxon>Embryophyta</taxon>
        <taxon>Tracheophyta</taxon>
        <taxon>Spermatophyta</taxon>
        <taxon>Magnoliopsida</taxon>
        <taxon>eudicotyledons</taxon>
        <taxon>Gunneridae</taxon>
        <taxon>Pentapetalae</taxon>
        <taxon>asterids</taxon>
        <taxon>Ericales</taxon>
        <taxon>Ericaceae</taxon>
        <taxon>Ericoideae</taxon>
        <taxon>Rhodoreae</taxon>
        <taxon>Rhododendron</taxon>
    </lineage>
</organism>
<gene>
    <name evidence="1" type="ORF">RHMOL_Rhmol06G0028500</name>
</gene>
<dbReference type="EMBL" id="CM046393">
    <property type="protein sequence ID" value="KAI8549489.1"/>
    <property type="molecule type" value="Genomic_DNA"/>
</dbReference>